<dbReference type="Proteomes" id="UP001283361">
    <property type="component" value="Unassembled WGS sequence"/>
</dbReference>
<dbReference type="EMBL" id="JAWDGP010002298">
    <property type="protein sequence ID" value="KAK3784238.1"/>
    <property type="molecule type" value="Genomic_DNA"/>
</dbReference>
<gene>
    <name evidence="2" type="ORF">RRG08_055767</name>
</gene>
<accession>A0AAE1AAD1</accession>
<protein>
    <submittedName>
        <fullName evidence="2">Uncharacterized protein</fullName>
    </submittedName>
</protein>
<reference evidence="2" key="1">
    <citation type="journal article" date="2023" name="G3 (Bethesda)">
        <title>A reference genome for the long-term kleptoplast-retaining sea slug Elysia crispata morphotype clarki.</title>
        <authorList>
            <person name="Eastman K.E."/>
            <person name="Pendleton A.L."/>
            <person name="Shaikh M.A."/>
            <person name="Suttiyut T."/>
            <person name="Ogas R."/>
            <person name="Tomko P."/>
            <person name="Gavelis G."/>
            <person name="Widhalm J.R."/>
            <person name="Wisecaver J.H."/>
        </authorList>
    </citation>
    <scope>NUCLEOTIDE SEQUENCE</scope>
    <source>
        <strain evidence="2">ECLA1</strain>
    </source>
</reference>
<evidence type="ECO:0000256" key="1">
    <source>
        <dbReference type="SAM" id="MobiDB-lite"/>
    </source>
</evidence>
<dbReference type="AlphaFoldDB" id="A0AAE1AAD1"/>
<evidence type="ECO:0000313" key="3">
    <source>
        <dbReference type="Proteomes" id="UP001283361"/>
    </source>
</evidence>
<keyword evidence="3" id="KW-1185">Reference proteome</keyword>
<feature type="region of interest" description="Disordered" evidence="1">
    <location>
        <begin position="31"/>
        <end position="54"/>
    </location>
</feature>
<comment type="caution">
    <text evidence="2">The sequence shown here is derived from an EMBL/GenBank/DDBJ whole genome shotgun (WGS) entry which is preliminary data.</text>
</comment>
<proteinExistence type="predicted"/>
<feature type="compositionally biased region" description="Basic and acidic residues" evidence="1">
    <location>
        <begin position="34"/>
        <end position="47"/>
    </location>
</feature>
<sequence length="79" mass="9336">MMLPAFHSCPLFGLRVWVRSVYQLSRWKHALGKSHKETPSQSTERRGTNLTPRSEAFKVFDHRPQLLLLIMKKSDTYRH</sequence>
<evidence type="ECO:0000313" key="2">
    <source>
        <dbReference type="EMBL" id="KAK3784238.1"/>
    </source>
</evidence>
<organism evidence="2 3">
    <name type="scientific">Elysia crispata</name>
    <name type="common">lettuce slug</name>
    <dbReference type="NCBI Taxonomy" id="231223"/>
    <lineage>
        <taxon>Eukaryota</taxon>
        <taxon>Metazoa</taxon>
        <taxon>Spiralia</taxon>
        <taxon>Lophotrochozoa</taxon>
        <taxon>Mollusca</taxon>
        <taxon>Gastropoda</taxon>
        <taxon>Heterobranchia</taxon>
        <taxon>Euthyneura</taxon>
        <taxon>Panpulmonata</taxon>
        <taxon>Sacoglossa</taxon>
        <taxon>Placobranchoidea</taxon>
        <taxon>Plakobranchidae</taxon>
        <taxon>Elysia</taxon>
    </lineage>
</organism>
<name>A0AAE1AAD1_9GAST</name>